<comment type="caution">
    <text evidence="2">The sequence shown here is derived from an EMBL/GenBank/DDBJ whole genome shotgun (WGS) entry which is preliminary data.</text>
</comment>
<feature type="transmembrane region" description="Helical" evidence="1">
    <location>
        <begin position="168"/>
        <end position="187"/>
    </location>
</feature>
<gene>
    <name evidence="2" type="ORF">L596_026043</name>
</gene>
<dbReference type="OrthoDB" id="10405231at2759"/>
<accession>A0A4U5M082</accession>
<dbReference type="Proteomes" id="UP000298663">
    <property type="component" value="Unassembled WGS sequence"/>
</dbReference>
<evidence type="ECO:0000313" key="2">
    <source>
        <dbReference type="EMBL" id="TKR62030.1"/>
    </source>
</evidence>
<organism evidence="2 3">
    <name type="scientific">Steinernema carpocapsae</name>
    <name type="common">Entomopathogenic nematode</name>
    <dbReference type="NCBI Taxonomy" id="34508"/>
    <lineage>
        <taxon>Eukaryota</taxon>
        <taxon>Metazoa</taxon>
        <taxon>Ecdysozoa</taxon>
        <taxon>Nematoda</taxon>
        <taxon>Chromadorea</taxon>
        <taxon>Rhabditida</taxon>
        <taxon>Tylenchina</taxon>
        <taxon>Panagrolaimomorpha</taxon>
        <taxon>Strongyloidoidea</taxon>
        <taxon>Steinernematidae</taxon>
        <taxon>Steinernema</taxon>
    </lineage>
</organism>
<name>A0A4U5M082_STECR</name>
<keyword evidence="3" id="KW-1185">Reference proteome</keyword>
<feature type="transmembrane region" description="Helical" evidence="1">
    <location>
        <begin position="6"/>
        <end position="31"/>
    </location>
</feature>
<feature type="transmembrane region" description="Helical" evidence="1">
    <location>
        <begin position="126"/>
        <end position="148"/>
    </location>
</feature>
<reference evidence="2 3" key="1">
    <citation type="journal article" date="2015" name="Genome Biol.">
        <title>Comparative genomics of Steinernema reveals deeply conserved gene regulatory networks.</title>
        <authorList>
            <person name="Dillman A.R."/>
            <person name="Macchietto M."/>
            <person name="Porter C.F."/>
            <person name="Rogers A."/>
            <person name="Williams B."/>
            <person name="Antoshechkin I."/>
            <person name="Lee M.M."/>
            <person name="Goodwin Z."/>
            <person name="Lu X."/>
            <person name="Lewis E.E."/>
            <person name="Goodrich-Blair H."/>
            <person name="Stock S.P."/>
            <person name="Adams B.J."/>
            <person name="Sternberg P.W."/>
            <person name="Mortazavi A."/>
        </authorList>
    </citation>
    <scope>NUCLEOTIDE SEQUENCE [LARGE SCALE GENOMIC DNA]</scope>
    <source>
        <strain evidence="2 3">ALL</strain>
    </source>
</reference>
<evidence type="ECO:0000256" key="1">
    <source>
        <dbReference type="SAM" id="Phobius"/>
    </source>
</evidence>
<feature type="transmembrane region" description="Helical" evidence="1">
    <location>
        <begin position="92"/>
        <end position="114"/>
    </location>
</feature>
<keyword evidence="1" id="KW-0812">Transmembrane</keyword>
<feature type="transmembrane region" description="Helical" evidence="1">
    <location>
        <begin position="43"/>
        <end position="72"/>
    </location>
</feature>
<evidence type="ECO:0000313" key="3">
    <source>
        <dbReference type="Proteomes" id="UP000298663"/>
    </source>
</evidence>
<reference evidence="2 3" key="2">
    <citation type="journal article" date="2019" name="G3 (Bethesda)">
        <title>Hybrid Assembly of the Genome of the Entomopathogenic Nematode Steinernema carpocapsae Identifies the X-Chromosome.</title>
        <authorList>
            <person name="Serra L."/>
            <person name="Macchietto M."/>
            <person name="Macias-Munoz A."/>
            <person name="McGill C.J."/>
            <person name="Rodriguez I.M."/>
            <person name="Rodriguez B."/>
            <person name="Murad R."/>
            <person name="Mortazavi A."/>
        </authorList>
    </citation>
    <scope>NUCLEOTIDE SEQUENCE [LARGE SCALE GENOMIC DNA]</scope>
    <source>
        <strain evidence="2 3">ALL</strain>
    </source>
</reference>
<proteinExistence type="predicted"/>
<feature type="transmembrane region" description="Helical" evidence="1">
    <location>
        <begin position="214"/>
        <end position="239"/>
    </location>
</feature>
<keyword evidence="1" id="KW-1133">Transmembrane helix</keyword>
<dbReference type="EMBL" id="AZBU02000010">
    <property type="protein sequence ID" value="TKR62030.1"/>
    <property type="molecule type" value="Genomic_DNA"/>
</dbReference>
<keyword evidence="1" id="KW-0472">Membrane</keyword>
<dbReference type="AlphaFoldDB" id="A0A4U5M082"/>
<evidence type="ECO:0008006" key="4">
    <source>
        <dbReference type="Google" id="ProtNLM"/>
    </source>
</evidence>
<sequence>MQPYHLPVHFLSACFGFLTAVLDFITLKALYDKGKNLKQSGAIIVSITCHFVFSAIVLVHCVYMTLLLGGYLPRSDNFIFYSGSVLYAFESTIGICNLFVAVGRVLVMWLPLAYNQSHRCDLKRATFFSIAFLVICFITAFSLCRNPGPPKESLAFIHYIDIRVVQVLHWFDALVSIFNVVITVVFVQELKKYLAKTRANLIIYCERTTKINELVYYQLVTEVFIISIPILVTAVLNLVWKTSIPKKVGPYPITIAVLYTACCAVLFRYKLRK</sequence>
<protein>
    <recommendedName>
        <fullName evidence="4">G-protein coupled receptors family 1 profile domain-containing protein</fullName>
    </recommendedName>
</protein>
<feature type="transmembrane region" description="Helical" evidence="1">
    <location>
        <begin position="251"/>
        <end position="269"/>
    </location>
</feature>